<proteinExistence type="predicted"/>
<evidence type="ECO:0000313" key="2">
    <source>
        <dbReference type="EMBL" id="GAU90115.1"/>
    </source>
</evidence>
<sequence>MEKKASGVAYFHEPLSPVRLFPLEYIRPAVDGQKISEKTVCVAKTGSQEYSWVILCIDYVVVRRPGATVDRGTLAYSTPSPRQRTVTVVQPPTQK</sequence>
<comment type="caution">
    <text evidence="2">The sequence shown here is derived from an EMBL/GenBank/DDBJ whole genome shotgun (WGS) entry which is preliminary data.</text>
</comment>
<dbReference type="Proteomes" id="UP000186922">
    <property type="component" value="Unassembled WGS sequence"/>
</dbReference>
<evidence type="ECO:0000256" key="1">
    <source>
        <dbReference type="SAM" id="MobiDB-lite"/>
    </source>
</evidence>
<accession>A0A1D1UNY8</accession>
<reference evidence="2 3" key="1">
    <citation type="journal article" date="2016" name="Nat. Commun.">
        <title>Extremotolerant tardigrade genome and improved radiotolerance of human cultured cells by tardigrade-unique protein.</title>
        <authorList>
            <person name="Hashimoto T."/>
            <person name="Horikawa D.D."/>
            <person name="Saito Y."/>
            <person name="Kuwahara H."/>
            <person name="Kozuka-Hata H."/>
            <person name="Shin-I T."/>
            <person name="Minakuchi Y."/>
            <person name="Ohishi K."/>
            <person name="Motoyama A."/>
            <person name="Aizu T."/>
            <person name="Enomoto A."/>
            <person name="Kondo K."/>
            <person name="Tanaka S."/>
            <person name="Hara Y."/>
            <person name="Koshikawa S."/>
            <person name="Sagara H."/>
            <person name="Miura T."/>
            <person name="Yokobori S."/>
            <person name="Miyagawa K."/>
            <person name="Suzuki Y."/>
            <person name="Kubo T."/>
            <person name="Oyama M."/>
            <person name="Kohara Y."/>
            <person name="Fujiyama A."/>
            <person name="Arakawa K."/>
            <person name="Katayama T."/>
            <person name="Toyoda A."/>
            <person name="Kunieda T."/>
        </authorList>
    </citation>
    <scope>NUCLEOTIDE SEQUENCE [LARGE SCALE GENOMIC DNA]</scope>
    <source>
        <strain evidence="2 3">YOKOZUNA-1</strain>
    </source>
</reference>
<feature type="region of interest" description="Disordered" evidence="1">
    <location>
        <begin position="72"/>
        <end position="95"/>
    </location>
</feature>
<organism evidence="2 3">
    <name type="scientific">Ramazzottius varieornatus</name>
    <name type="common">Water bear</name>
    <name type="synonym">Tardigrade</name>
    <dbReference type="NCBI Taxonomy" id="947166"/>
    <lineage>
        <taxon>Eukaryota</taxon>
        <taxon>Metazoa</taxon>
        <taxon>Ecdysozoa</taxon>
        <taxon>Tardigrada</taxon>
        <taxon>Eutardigrada</taxon>
        <taxon>Parachela</taxon>
        <taxon>Hypsibioidea</taxon>
        <taxon>Ramazzottiidae</taxon>
        <taxon>Ramazzottius</taxon>
    </lineage>
</organism>
<protein>
    <submittedName>
        <fullName evidence="2">Uncharacterized protein</fullName>
    </submittedName>
</protein>
<keyword evidence="3" id="KW-1185">Reference proteome</keyword>
<gene>
    <name evidence="2" type="primary">RvY_02580-1</name>
    <name evidence="2" type="synonym">RvY_02580.1</name>
    <name evidence="2" type="ORF">RvY_02580</name>
</gene>
<dbReference type="AlphaFoldDB" id="A0A1D1UNY8"/>
<name>A0A1D1UNY8_RAMVA</name>
<dbReference type="EMBL" id="BDGG01000001">
    <property type="protein sequence ID" value="GAU90115.1"/>
    <property type="molecule type" value="Genomic_DNA"/>
</dbReference>
<feature type="compositionally biased region" description="Polar residues" evidence="1">
    <location>
        <begin position="75"/>
        <end position="95"/>
    </location>
</feature>
<evidence type="ECO:0000313" key="3">
    <source>
        <dbReference type="Proteomes" id="UP000186922"/>
    </source>
</evidence>